<keyword evidence="1" id="KW-0597">Phosphoprotein</keyword>
<organism evidence="3 4">
    <name type="scientific">Spirosoma fluviale</name>
    <dbReference type="NCBI Taxonomy" id="1597977"/>
    <lineage>
        <taxon>Bacteria</taxon>
        <taxon>Pseudomonadati</taxon>
        <taxon>Bacteroidota</taxon>
        <taxon>Cytophagia</taxon>
        <taxon>Cytophagales</taxon>
        <taxon>Cytophagaceae</taxon>
        <taxon>Spirosoma</taxon>
    </lineage>
</organism>
<protein>
    <submittedName>
        <fullName evidence="3">Two-component system, unclassified family, response regulator</fullName>
    </submittedName>
</protein>
<dbReference type="PANTHER" id="PTHR44520:SF2">
    <property type="entry name" value="RESPONSE REGULATOR RCP1"/>
    <property type="match status" value="1"/>
</dbReference>
<accession>A0A286GNF7</accession>
<sequence length="141" mass="16247">MKTTYNVLVVDDDYDDQFLVKMAFEKDSGRYIVQFAADGTDVLEGIESPAFLPDLILLDLNMPVINGFEVLYHLKQSVFYRHVPIVILTTSSNEADINKAYQLGANTFITKPHNHQELVHLAEQIRLYWFELAKIPTRRTN</sequence>
<gene>
    <name evidence="3" type="ORF">SAMN06269250_5651</name>
</gene>
<dbReference type="AlphaFoldDB" id="A0A286GNF7"/>
<name>A0A286GNF7_9BACT</name>
<dbReference type="CDD" id="cd17557">
    <property type="entry name" value="REC_Rcp-like"/>
    <property type="match status" value="1"/>
</dbReference>
<reference evidence="4" key="1">
    <citation type="submission" date="2017-09" db="EMBL/GenBank/DDBJ databases">
        <authorList>
            <person name="Varghese N."/>
            <person name="Submissions S."/>
        </authorList>
    </citation>
    <scope>NUCLEOTIDE SEQUENCE [LARGE SCALE GENOMIC DNA]</scope>
    <source>
        <strain evidence="4">DSM 29961</strain>
    </source>
</reference>
<dbReference type="GO" id="GO:0000160">
    <property type="term" value="P:phosphorelay signal transduction system"/>
    <property type="evidence" value="ECO:0007669"/>
    <property type="project" value="InterPro"/>
</dbReference>
<dbReference type="InterPro" id="IPR001789">
    <property type="entry name" value="Sig_transdc_resp-reg_receiver"/>
</dbReference>
<dbReference type="Gene3D" id="3.40.50.2300">
    <property type="match status" value="1"/>
</dbReference>
<evidence type="ECO:0000313" key="3">
    <source>
        <dbReference type="EMBL" id="SOD97073.1"/>
    </source>
</evidence>
<dbReference type="Proteomes" id="UP000219452">
    <property type="component" value="Unassembled WGS sequence"/>
</dbReference>
<dbReference type="PANTHER" id="PTHR44520">
    <property type="entry name" value="RESPONSE REGULATOR RCP1-RELATED"/>
    <property type="match status" value="1"/>
</dbReference>
<dbReference type="OrthoDB" id="7631574at2"/>
<dbReference type="EMBL" id="OCNH01000006">
    <property type="protein sequence ID" value="SOD97073.1"/>
    <property type="molecule type" value="Genomic_DNA"/>
</dbReference>
<dbReference type="InterPro" id="IPR052893">
    <property type="entry name" value="TCS_response_regulator"/>
</dbReference>
<dbReference type="InterPro" id="IPR011006">
    <property type="entry name" value="CheY-like_superfamily"/>
</dbReference>
<evidence type="ECO:0000256" key="1">
    <source>
        <dbReference type="PROSITE-ProRule" id="PRU00169"/>
    </source>
</evidence>
<feature type="domain" description="Response regulatory" evidence="2">
    <location>
        <begin position="6"/>
        <end position="126"/>
    </location>
</feature>
<dbReference type="PROSITE" id="PS50110">
    <property type="entry name" value="RESPONSE_REGULATORY"/>
    <property type="match status" value="1"/>
</dbReference>
<proteinExistence type="predicted"/>
<dbReference type="SUPFAM" id="SSF52172">
    <property type="entry name" value="CheY-like"/>
    <property type="match status" value="1"/>
</dbReference>
<dbReference type="RefSeq" id="WP_097130475.1">
    <property type="nucleotide sequence ID" value="NZ_OCNH01000006.1"/>
</dbReference>
<dbReference type="Pfam" id="PF00072">
    <property type="entry name" value="Response_reg"/>
    <property type="match status" value="1"/>
</dbReference>
<evidence type="ECO:0000259" key="2">
    <source>
        <dbReference type="PROSITE" id="PS50110"/>
    </source>
</evidence>
<dbReference type="SMART" id="SM00448">
    <property type="entry name" value="REC"/>
    <property type="match status" value="1"/>
</dbReference>
<keyword evidence="4" id="KW-1185">Reference proteome</keyword>
<evidence type="ECO:0000313" key="4">
    <source>
        <dbReference type="Proteomes" id="UP000219452"/>
    </source>
</evidence>
<feature type="modified residue" description="4-aspartylphosphate" evidence="1">
    <location>
        <position position="59"/>
    </location>
</feature>